<feature type="domain" description="RPGR-interacting protein 1 first C2" evidence="6">
    <location>
        <begin position="85"/>
        <end position="237"/>
    </location>
</feature>
<dbReference type="Gene3D" id="2.60.40.150">
    <property type="entry name" value="C2 domain"/>
    <property type="match status" value="1"/>
</dbReference>
<reference evidence="7 8" key="1">
    <citation type="journal article" date="2022" name="Allergy">
        <title>Genome assembly and annotation of Periplaneta americana reveal a comprehensive cockroach allergen profile.</title>
        <authorList>
            <person name="Wang L."/>
            <person name="Xiong Q."/>
            <person name="Saelim N."/>
            <person name="Wang L."/>
            <person name="Nong W."/>
            <person name="Wan A.T."/>
            <person name="Shi M."/>
            <person name="Liu X."/>
            <person name="Cao Q."/>
            <person name="Hui J.H.L."/>
            <person name="Sookrung N."/>
            <person name="Leung T.F."/>
            <person name="Tungtrongchitr A."/>
            <person name="Tsui S.K.W."/>
        </authorList>
    </citation>
    <scope>NUCLEOTIDE SEQUENCE [LARGE SCALE GENOMIC DNA]</scope>
    <source>
        <strain evidence="7">PWHHKU_190912</strain>
    </source>
</reference>
<gene>
    <name evidence="7" type="ORF">ANN_22469</name>
</gene>
<keyword evidence="5" id="KW-0966">Cell projection</keyword>
<evidence type="ECO:0000256" key="5">
    <source>
        <dbReference type="ARBA" id="ARBA00023273"/>
    </source>
</evidence>
<dbReference type="EMBL" id="JAJSOF020000033">
    <property type="protein sequence ID" value="KAJ4430257.1"/>
    <property type="molecule type" value="Genomic_DNA"/>
</dbReference>
<protein>
    <recommendedName>
        <fullName evidence="6">RPGR-interacting protein 1 first C2 domain-containing protein</fullName>
    </recommendedName>
</protein>
<evidence type="ECO:0000313" key="8">
    <source>
        <dbReference type="Proteomes" id="UP001148838"/>
    </source>
</evidence>
<dbReference type="InterPro" id="IPR021656">
    <property type="entry name" value="C2-C2_1"/>
</dbReference>
<evidence type="ECO:0000259" key="6">
    <source>
        <dbReference type="Pfam" id="PF11618"/>
    </source>
</evidence>
<evidence type="ECO:0000256" key="2">
    <source>
        <dbReference type="ARBA" id="ARBA00006042"/>
    </source>
</evidence>
<keyword evidence="8" id="KW-1185">Reference proteome</keyword>
<dbReference type="Proteomes" id="UP001148838">
    <property type="component" value="Unassembled WGS sequence"/>
</dbReference>
<dbReference type="InterPro" id="IPR031139">
    <property type="entry name" value="RPGRIP1_fam"/>
</dbReference>
<evidence type="ECO:0000256" key="1">
    <source>
        <dbReference type="ARBA" id="ARBA00004138"/>
    </source>
</evidence>
<dbReference type="SUPFAM" id="SSF49562">
    <property type="entry name" value="C2 domain (Calcium/lipid-binding domain, CaLB)"/>
    <property type="match status" value="1"/>
</dbReference>
<keyword evidence="3" id="KW-0175">Coiled coil</keyword>
<dbReference type="PANTHER" id="PTHR14240:SF1">
    <property type="entry name" value="PROTEIN FANTOM-RELATED"/>
    <property type="match status" value="1"/>
</dbReference>
<keyword evidence="4" id="KW-0969">Cilium</keyword>
<comment type="caution">
    <text evidence="7">The sequence shown here is derived from an EMBL/GenBank/DDBJ whole genome shotgun (WGS) entry which is preliminary data.</text>
</comment>
<name>A0ABQ8S884_PERAM</name>
<dbReference type="PANTHER" id="PTHR14240">
    <property type="entry name" value="RETINITIS PIGMENTOSA GTPASE REGULATOR-INTERACTING PROTEIN"/>
    <property type="match status" value="1"/>
</dbReference>
<dbReference type="InterPro" id="IPR035892">
    <property type="entry name" value="C2_domain_sf"/>
</dbReference>
<comment type="similarity">
    <text evidence="2">Belongs to the RPGRIP1 family.</text>
</comment>
<evidence type="ECO:0000256" key="3">
    <source>
        <dbReference type="ARBA" id="ARBA00023054"/>
    </source>
</evidence>
<comment type="subcellular location">
    <subcellularLocation>
        <location evidence="1">Cell projection</location>
        <location evidence="1">Cilium</location>
    </subcellularLocation>
</comment>
<evidence type="ECO:0000256" key="4">
    <source>
        <dbReference type="ARBA" id="ARBA00023069"/>
    </source>
</evidence>
<organism evidence="7 8">
    <name type="scientific">Periplaneta americana</name>
    <name type="common">American cockroach</name>
    <name type="synonym">Blatta americana</name>
    <dbReference type="NCBI Taxonomy" id="6978"/>
    <lineage>
        <taxon>Eukaryota</taxon>
        <taxon>Metazoa</taxon>
        <taxon>Ecdysozoa</taxon>
        <taxon>Arthropoda</taxon>
        <taxon>Hexapoda</taxon>
        <taxon>Insecta</taxon>
        <taxon>Pterygota</taxon>
        <taxon>Neoptera</taxon>
        <taxon>Polyneoptera</taxon>
        <taxon>Dictyoptera</taxon>
        <taxon>Blattodea</taxon>
        <taxon>Blattoidea</taxon>
        <taxon>Blattidae</taxon>
        <taxon>Blattinae</taxon>
        <taxon>Periplaneta</taxon>
    </lineage>
</organism>
<accession>A0ABQ8S884</accession>
<evidence type="ECO:0000313" key="7">
    <source>
        <dbReference type="EMBL" id="KAJ4430257.1"/>
    </source>
</evidence>
<proteinExistence type="inferred from homology"/>
<dbReference type="Pfam" id="PF11618">
    <property type="entry name" value="C2-C2_1"/>
    <property type="match status" value="1"/>
</dbReference>
<sequence length="306" mass="33761">MTGLCGGSDEPPGSLKAICNICTAKSIPLIQVASLAQKLSQSEDEKAKKVDEMSKLSQMHIAHINKLQEHTDKSGLDQGSSHITIREGEGLFEIHAQSMHLSPEGLAYLTEEKCECDSENVKHDAPSLFLTWLFFKEDIAYTPVEKAATDIDFDSSFVHRVTINNEFLEYLAKDYCIIEVHKTVGDASETVARGTISFSELLKFPQNKIHGTVSLSGMKNKEASIDFGIIQCWFRLRLGLMVGLCEGSNEPAGSLKAFASPPCIQSCVDEQRRGKTSTEELMDNKRNCFGMSAIQVQLNNSFPESC</sequence>